<accession>A0ABQ7USU1</accession>
<dbReference type="EMBL" id="JAIVGD010000018">
    <property type="protein sequence ID" value="KAH0754917.1"/>
    <property type="molecule type" value="Genomic_DNA"/>
</dbReference>
<gene>
    <name evidence="1" type="ORF">KY290_025187</name>
</gene>
<organism evidence="1 2">
    <name type="scientific">Solanum tuberosum</name>
    <name type="common">Potato</name>
    <dbReference type="NCBI Taxonomy" id="4113"/>
    <lineage>
        <taxon>Eukaryota</taxon>
        <taxon>Viridiplantae</taxon>
        <taxon>Streptophyta</taxon>
        <taxon>Embryophyta</taxon>
        <taxon>Tracheophyta</taxon>
        <taxon>Spermatophyta</taxon>
        <taxon>Magnoliopsida</taxon>
        <taxon>eudicotyledons</taxon>
        <taxon>Gunneridae</taxon>
        <taxon>Pentapetalae</taxon>
        <taxon>asterids</taxon>
        <taxon>lamiids</taxon>
        <taxon>Solanales</taxon>
        <taxon>Solanaceae</taxon>
        <taxon>Solanoideae</taxon>
        <taxon>Solaneae</taxon>
        <taxon>Solanum</taxon>
    </lineage>
</organism>
<dbReference type="Proteomes" id="UP000826656">
    <property type="component" value="Unassembled WGS sequence"/>
</dbReference>
<evidence type="ECO:0000313" key="1">
    <source>
        <dbReference type="EMBL" id="KAH0754917.1"/>
    </source>
</evidence>
<name>A0ABQ7USU1_SOLTU</name>
<comment type="caution">
    <text evidence="1">The sequence shown here is derived from an EMBL/GenBank/DDBJ whole genome shotgun (WGS) entry which is preliminary data.</text>
</comment>
<evidence type="ECO:0000313" key="2">
    <source>
        <dbReference type="Proteomes" id="UP000826656"/>
    </source>
</evidence>
<reference evidence="1 2" key="1">
    <citation type="journal article" date="2021" name="bioRxiv">
        <title>Chromosome-scale and haplotype-resolved genome assembly of a tetraploid potato cultivar.</title>
        <authorList>
            <person name="Sun H."/>
            <person name="Jiao W.-B."/>
            <person name="Krause K."/>
            <person name="Campoy J.A."/>
            <person name="Goel M."/>
            <person name="Folz-Donahue K."/>
            <person name="Kukat C."/>
            <person name="Huettel B."/>
            <person name="Schneeberger K."/>
        </authorList>
    </citation>
    <scope>NUCLEOTIDE SEQUENCE [LARGE SCALE GENOMIC DNA]</scope>
    <source>
        <strain evidence="1">SolTubOtavaFocal</strain>
        <tissue evidence="1">Leaves</tissue>
    </source>
</reference>
<protein>
    <submittedName>
        <fullName evidence="1">Uncharacterized protein</fullName>
    </submittedName>
</protein>
<sequence length="110" mass="12474">MSAPLEACVLIAQKVAPAPSASQLCKTKVQFLSDPQRLRQVAGGFIRVVKIGRLRLSPEKIGEDIAKKTVKNRKGFQKLGDFRIKLISKLQIVLFRVQRQQMDENYYETT</sequence>
<proteinExistence type="predicted"/>
<keyword evidence="2" id="KW-1185">Reference proteome</keyword>